<proteinExistence type="predicted"/>
<protein>
    <submittedName>
        <fullName evidence="2">Uncharacterized protein</fullName>
    </submittedName>
</protein>
<accession>A0ABT8EZL2</accession>
<sequence>MGLRRVVAGGAAVAALAAGGLATWSAVDEPDRAALLEPRAEPLEVVAPVPTYALGTPEGLRVRAGGRELVLPDAVDARWLPGGRLVVVEEDRRRLRLLDPRTGEARGSAPIGDADLPGRSAARVNLLARYDQPTVLRSWSAALDAVEEVALPGTDDPVAAEDPDVVRGYFGVAATVGDTTFVLWHDSSETYEDGARGVARIRDGEVDTVLLDEPLVAFHLSVDGASLLALRQVRGEPCGGCVVEQEVVEIDPVDGTLQSYGHPEEYDDSWRVDAMDRVGDRVAVRYVRAGDGRVPRERNLLGTYVYADGDWSLLPGSDEATTWWQDGGRVLARPAREPRWGADGFRFSWVADGTDREVPIVGELVTSYGRVGSRLGAVAGQLLPPA</sequence>
<evidence type="ECO:0000313" key="3">
    <source>
        <dbReference type="Proteomes" id="UP001168537"/>
    </source>
</evidence>
<dbReference type="RefSeq" id="WP_300962719.1">
    <property type="nucleotide sequence ID" value="NZ_JAUHJR010000012.1"/>
</dbReference>
<dbReference type="Proteomes" id="UP001168537">
    <property type="component" value="Unassembled WGS sequence"/>
</dbReference>
<organism evidence="2 3">
    <name type="scientific">Nocardioides abyssi</name>
    <dbReference type="NCBI Taxonomy" id="3058370"/>
    <lineage>
        <taxon>Bacteria</taxon>
        <taxon>Bacillati</taxon>
        <taxon>Actinomycetota</taxon>
        <taxon>Actinomycetes</taxon>
        <taxon>Propionibacteriales</taxon>
        <taxon>Nocardioidaceae</taxon>
        <taxon>Nocardioides</taxon>
    </lineage>
</organism>
<feature type="signal peptide" evidence="1">
    <location>
        <begin position="1"/>
        <end position="17"/>
    </location>
</feature>
<keyword evidence="1" id="KW-0732">Signal</keyword>
<keyword evidence="3" id="KW-1185">Reference proteome</keyword>
<dbReference type="EMBL" id="JAUHJR010000012">
    <property type="protein sequence ID" value="MDN4163406.1"/>
    <property type="molecule type" value="Genomic_DNA"/>
</dbReference>
<evidence type="ECO:0000313" key="2">
    <source>
        <dbReference type="EMBL" id="MDN4163406.1"/>
    </source>
</evidence>
<name>A0ABT8EZL2_9ACTN</name>
<feature type="chain" id="PRO_5046155892" evidence="1">
    <location>
        <begin position="18"/>
        <end position="386"/>
    </location>
</feature>
<evidence type="ECO:0000256" key="1">
    <source>
        <dbReference type="SAM" id="SignalP"/>
    </source>
</evidence>
<comment type="caution">
    <text evidence="2">The sequence shown here is derived from an EMBL/GenBank/DDBJ whole genome shotgun (WGS) entry which is preliminary data.</text>
</comment>
<reference evidence="2" key="1">
    <citation type="submission" date="2023-06" db="EMBL/GenBank/DDBJ databases">
        <title>Draft genome sequence of Nocardioides sp. SOB72.</title>
        <authorList>
            <person name="Zhang G."/>
        </authorList>
    </citation>
    <scope>NUCLEOTIDE SEQUENCE</scope>
    <source>
        <strain evidence="2">SOB72</strain>
    </source>
</reference>
<gene>
    <name evidence="2" type="ORF">QWY29_18705</name>
</gene>